<dbReference type="EMBL" id="CP042913">
    <property type="protein sequence ID" value="QEG36147.1"/>
    <property type="molecule type" value="Genomic_DNA"/>
</dbReference>
<keyword evidence="2" id="KW-1185">Reference proteome</keyword>
<evidence type="ECO:0000313" key="1">
    <source>
        <dbReference type="EMBL" id="QEG36147.1"/>
    </source>
</evidence>
<dbReference type="AlphaFoldDB" id="A0A5B9QAU8"/>
<name>A0A5B9QAU8_9BACT</name>
<organism evidence="1 2">
    <name type="scientific">Bythopirellula goksoeyrii</name>
    <dbReference type="NCBI Taxonomy" id="1400387"/>
    <lineage>
        <taxon>Bacteria</taxon>
        <taxon>Pseudomonadati</taxon>
        <taxon>Planctomycetota</taxon>
        <taxon>Planctomycetia</taxon>
        <taxon>Pirellulales</taxon>
        <taxon>Lacipirellulaceae</taxon>
        <taxon>Bythopirellula</taxon>
    </lineage>
</organism>
<gene>
    <name evidence="1" type="ORF">Pr1d_34560</name>
</gene>
<proteinExistence type="predicted"/>
<dbReference type="KEGG" id="bgok:Pr1d_34560"/>
<evidence type="ECO:0000313" key="2">
    <source>
        <dbReference type="Proteomes" id="UP000323917"/>
    </source>
</evidence>
<sequence>MSAIVCCGSVAIEFAEMYFRILIGQVLLWDKQISAGVLAK</sequence>
<reference evidence="1 2" key="1">
    <citation type="submission" date="2019-08" db="EMBL/GenBank/DDBJ databases">
        <title>Deep-cultivation of Planctomycetes and their phenomic and genomic characterization uncovers novel biology.</title>
        <authorList>
            <person name="Wiegand S."/>
            <person name="Jogler M."/>
            <person name="Boedeker C."/>
            <person name="Pinto D."/>
            <person name="Vollmers J."/>
            <person name="Rivas-Marin E."/>
            <person name="Kohn T."/>
            <person name="Peeters S.H."/>
            <person name="Heuer A."/>
            <person name="Rast P."/>
            <person name="Oberbeckmann S."/>
            <person name="Bunk B."/>
            <person name="Jeske O."/>
            <person name="Meyerdierks A."/>
            <person name="Storesund J.E."/>
            <person name="Kallscheuer N."/>
            <person name="Luecker S."/>
            <person name="Lage O.M."/>
            <person name="Pohl T."/>
            <person name="Merkel B.J."/>
            <person name="Hornburger P."/>
            <person name="Mueller R.-W."/>
            <person name="Bruemmer F."/>
            <person name="Labrenz M."/>
            <person name="Spormann A.M."/>
            <person name="Op den Camp H."/>
            <person name="Overmann J."/>
            <person name="Amann R."/>
            <person name="Jetten M.S.M."/>
            <person name="Mascher T."/>
            <person name="Medema M.H."/>
            <person name="Devos D.P."/>
            <person name="Kaster A.-K."/>
            <person name="Ovreas L."/>
            <person name="Rohde M."/>
            <person name="Galperin M.Y."/>
            <person name="Jogler C."/>
        </authorList>
    </citation>
    <scope>NUCLEOTIDE SEQUENCE [LARGE SCALE GENOMIC DNA]</scope>
    <source>
        <strain evidence="1 2">Pr1d</strain>
    </source>
</reference>
<accession>A0A5B9QAU8</accession>
<protein>
    <submittedName>
        <fullName evidence="1">Uncharacterized protein</fullName>
    </submittedName>
</protein>
<dbReference type="Proteomes" id="UP000323917">
    <property type="component" value="Chromosome"/>
</dbReference>